<protein>
    <submittedName>
        <fullName evidence="3">MarR family transcriptional regulator</fullName>
    </submittedName>
</protein>
<dbReference type="RefSeq" id="WP_348789120.1">
    <property type="nucleotide sequence ID" value="NZ_CP157390.1"/>
</dbReference>
<dbReference type="InterPro" id="IPR036390">
    <property type="entry name" value="WH_DNA-bd_sf"/>
</dbReference>
<dbReference type="Gene3D" id="1.10.10.10">
    <property type="entry name" value="Winged helix-like DNA-binding domain superfamily/Winged helix DNA-binding domain"/>
    <property type="match status" value="1"/>
</dbReference>
<sequence>MTASVPPAKPAPSGPSGSGAPPRTAFLLAQLGAEAASRFADRVAALDLSPREAGAIRVLGRTPGLSQRELAARLGTVPARLVALVDELERKGLVVRERNEADRRNYVLSLSEPGERLLGQLRGVAQEHQADMLSPLDSDEQRALAALLHKLAQGSGLGPDGHPGYRG</sequence>
<feature type="domain" description="HTH marR-type" evidence="2">
    <location>
        <begin position="21"/>
        <end position="153"/>
    </location>
</feature>
<dbReference type="PANTHER" id="PTHR33164">
    <property type="entry name" value="TRANSCRIPTIONAL REGULATOR, MARR FAMILY"/>
    <property type="match status" value="1"/>
</dbReference>
<reference evidence="3" key="1">
    <citation type="submission" date="2024-05" db="EMBL/GenBank/DDBJ databases">
        <title>The Natural Products Discovery Center: Release of the First 8490 Sequenced Strains for Exploring Actinobacteria Biosynthetic Diversity.</title>
        <authorList>
            <person name="Kalkreuter E."/>
            <person name="Kautsar S.A."/>
            <person name="Yang D."/>
            <person name="Bader C.D."/>
            <person name="Teijaro C.N."/>
            <person name="Fluegel L."/>
            <person name="Davis C.M."/>
            <person name="Simpson J.R."/>
            <person name="Lauterbach L."/>
            <person name="Steele A.D."/>
            <person name="Gui C."/>
            <person name="Meng S."/>
            <person name="Li G."/>
            <person name="Viehrig K."/>
            <person name="Ye F."/>
            <person name="Su P."/>
            <person name="Kiefer A.F."/>
            <person name="Nichols A."/>
            <person name="Cepeda A.J."/>
            <person name="Yan W."/>
            <person name="Fan B."/>
            <person name="Jiang Y."/>
            <person name="Adhikari A."/>
            <person name="Zheng C.-J."/>
            <person name="Schuster L."/>
            <person name="Cowan T.M."/>
            <person name="Smanski M.J."/>
            <person name="Chevrette M.G."/>
            <person name="de Carvalho L.P.S."/>
            <person name="Shen B."/>
        </authorList>
    </citation>
    <scope>NUCLEOTIDE SEQUENCE</scope>
    <source>
        <strain evidence="3">NPDC080035</strain>
    </source>
</reference>
<dbReference type="PANTHER" id="PTHR33164:SF89">
    <property type="entry name" value="MARR FAMILY REGULATORY PROTEIN"/>
    <property type="match status" value="1"/>
</dbReference>
<evidence type="ECO:0000313" key="3">
    <source>
        <dbReference type="EMBL" id="XBM49201.1"/>
    </source>
</evidence>
<dbReference type="SMART" id="SM00347">
    <property type="entry name" value="HTH_MARR"/>
    <property type="match status" value="1"/>
</dbReference>
<dbReference type="InterPro" id="IPR036388">
    <property type="entry name" value="WH-like_DNA-bd_sf"/>
</dbReference>
<dbReference type="AlphaFoldDB" id="A0AAU7GH88"/>
<dbReference type="Pfam" id="PF12802">
    <property type="entry name" value="MarR_2"/>
    <property type="match status" value="1"/>
</dbReference>
<evidence type="ECO:0000256" key="1">
    <source>
        <dbReference type="SAM" id="MobiDB-lite"/>
    </source>
</evidence>
<proteinExistence type="predicted"/>
<gene>
    <name evidence="3" type="ORF">AAME72_04910</name>
</gene>
<name>A0AAU7GH88_9MICO</name>
<dbReference type="PRINTS" id="PR00598">
    <property type="entry name" value="HTHMARR"/>
</dbReference>
<organism evidence="3">
    <name type="scientific">Leifsonia sp. NPDC080035</name>
    <dbReference type="NCBI Taxonomy" id="3143936"/>
    <lineage>
        <taxon>Bacteria</taxon>
        <taxon>Bacillati</taxon>
        <taxon>Actinomycetota</taxon>
        <taxon>Actinomycetes</taxon>
        <taxon>Micrococcales</taxon>
        <taxon>Microbacteriaceae</taxon>
        <taxon>Leifsonia</taxon>
    </lineage>
</organism>
<feature type="region of interest" description="Disordered" evidence="1">
    <location>
        <begin position="1"/>
        <end position="23"/>
    </location>
</feature>
<dbReference type="GO" id="GO:0006950">
    <property type="term" value="P:response to stress"/>
    <property type="evidence" value="ECO:0007669"/>
    <property type="project" value="TreeGrafter"/>
</dbReference>
<dbReference type="InterPro" id="IPR000835">
    <property type="entry name" value="HTH_MarR-typ"/>
</dbReference>
<dbReference type="PROSITE" id="PS50995">
    <property type="entry name" value="HTH_MARR_2"/>
    <property type="match status" value="1"/>
</dbReference>
<dbReference type="GO" id="GO:0003700">
    <property type="term" value="F:DNA-binding transcription factor activity"/>
    <property type="evidence" value="ECO:0007669"/>
    <property type="project" value="InterPro"/>
</dbReference>
<evidence type="ECO:0000259" key="2">
    <source>
        <dbReference type="PROSITE" id="PS50995"/>
    </source>
</evidence>
<dbReference type="InterPro" id="IPR039422">
    <property type="entry name" value="MarR/SlyA-like"/>
</dbReference>
<dbReference type="SUPFAM" id="SSF46785">
    <property type="entry name" value="Winged helix' DNA-binding domain"/>
    <property type="match status" value="1"/>
</dbReference>
<accession>A0AAU7GH88</accession>
<dbReference type="EMBL" id="CP157390">
    <property type="protein sequence ID" value="XBM49201.1"/>
    <property type="molecule type" value="Genomic_DNA"/>
</dbReference>